<feature type="chain" id="PRO_5012599405" evidence="4">
    <location>
        <begin position="29"/>
        <end position="174"/>
    </location>
</feature>
<protein>
    <submittedName>
        <fullName evidence="6">EF hand</fullName>
    </submittedName>
</protein>
<dbReference type="InterPro" id="IPR018247">
    <property type="entry name" value="EF_Hand_1_Ca_BS"/>
</dbReference>
<keyword evidence="4" id="KW-0732">Signal</keyword>
<dbReference type="CDD" id="cd00051">
    <property type="entry name" value="EFh"/>
    <property type="match status" value="1"/>
</dbReference>
<dbReference type="GO" id="GO:0005509">
    <property type="term" value="F:calcium ion binding"/>
    <property type="evidence" value="ECO:0007669"/>
    <property type="project" value="InterPro"/>
</dbReference>
<dbReference type="PROSITE" id="PS50222">
    <property type="entry name" value="EF_HAND_2"/>
    <property type="match status" value="3"/>
</dbReference>
<feature type="compositionally biased region" description="Basic and acidic residues" evidence="3">
    <location>
        <begin position="117"/>
        <end position="139"/>
    </location>
</feature>
<dbReference type="Pfam" id="PF13499">
    <property type="entry name" value="EF-hand_7"/>
    <property type="match status" value="1"/>
</dbReference>
<evidence type="ECO:0000313" key="6">
    <source>
        <dbReference type="EMBL" id="SLN56855.1"/>
    </source>
</evidence>
<evidence type="ECO:0000256" key="3">
    <source>
        <dbReference type="SAM" id="MobiDB-lite"/>
    </source>
</evidence>
<proteinExistence type="predicted"/>
<dbReference type="InterPro" id="IPR039647">
    <property type="entry name" value="EF_hand_pair_protein_CML-like"/>
</dbReference>
<organism evidence="6 7">
    <name type="scientific">Pseudoruegeria aquimaris</name>
    <dbReference type="NCBI Taxonomy" id="393663"/>
    <lineage>
        <taxon>Bacteria</taxon>
        <taxon>Pseudomonadati</taxon>
        <taxon>Pseudomonadota</taxon>
        <taxon>Alphaproteobacteria</taxon>
        <taxon>Rhodobacterales</taxon>
        <taxon>Roseobacteraceae</taxon>
        <taxon>Pseudoruegeria</taxon>
    </lineage>
</organism>
<evidence type="ECO:0000256" key="4">
    <source>
        <dbReference type="SAM" id="SignalP"/>
    </source>
</evidence>
<evidence type="ECO:0000313" key="7">
    <source>
        <dbReference type="Proteomes" id="UP000193409"/>
    </source>
</evidence>
<name>A0A1Y5T9E3_9RHOB</name>
<evidence type="ECO:0000256" key="1">
    <source>
        <dbReference type="ARBA" id="ARBA00022723"/>
    </source>
</evidence>
<dbReference type="Proteomes" id="UP000193409">
    <property type="component" value="Unassembled WGS sequence"/>
</dbReference>
<dbReference type="InterPro" id="IPR002048">
    <property type="entry name" value="EF_hand_dom"/>
</dbReference>
<evidence type="ECO:0000256" key="2">
    <source>
        <dbReference type="ARBA" id="ARBA00022737"/>
    </source>
</evidence>
<evidence type="ECO:0000259" key="5">
    <source>
        <dbReference type="PROSITE" id="PS50222"/>
    </source>
</evidence>
<sequence>MKRSQLIAGATAMAVLATAFGAASVAEAKPGKGGHRGHGPEMTFEQLDANGDGKITAEDLAAAKAARFAEADTNGDGALSAEELQAQADARRADRVEKMIERMDANGDGVLSMEEMEAGRGDRGDRGDRGGRMISRMDTDGDGAVSAEEFEAAKAKMAERRGGKRHGEADTRSE</sequence>
<dbReference type="EMBL" id="FWFQ01000024">
    <property type="protein sequence ID" value="SLN56855.1"/>
    <property type="molecule type" value="Genomic_DNA"/>
</dbReference>
<keyword evidence="1" id="KW-0479">Metal-binding</keyword>
<dbReference type="SUPFAM" id="SSF47473">
    <property type="entry name" value="EF-hand"/>
    <property type="match status" value="1"/>
</dbReference>
<feature type="signal peptide" evidence="4">
    <location>
        <begin position="1"/>
        <end position="28"/>
    </location>
</feature>
<dbReference type="PANTHER" id="PTHR10891">
    <property type="entry name" value="EF-HAND CALCIUM-BINDING DOMAIN CONTAINING PROTEIN"/>
    <property type="match status" value="1"/>
</dbReference>
<keyword evidence="7" id="KW-1185">Reference proteome</keyword>
<feature type="compositionally biased region" description="Basic and acidic residues" evidence="3">
    <location>
        <begin position="151"/>
        <end position="174"/>
    </location>
</feature>
<dbReference type="AlphaFoldDB" id="A0A1Y5T9E3"/>
<reference evidence="6 7" key="1">
    <citation type="submission" date="2017-03" db="EMBL/GenBank/DDBJ databases">
        <authorList>
            <person name="Afonso C.L."/>
            <person name="Miller P.J."/>
            <person name="Scott M.A."/>
            <person name="Spackman E."/>
            <person name="Goraichik I."/>
            <person name="Dimitrov K.M."/>
            <person name="Suarez D.L."/>
            <person name="Swayne D.E."/>
        </authorList>
    </citation>
    <scope>NUCLEOTIDE SEQUENCE [LARGE SCALE GENOMIC DNA]</scope>
    <source>
        <strain evidence="6 7">CECT 7680</strain>
    </source>
</reference>
<feature type="domain" description="EF-hand" evidence="5">
    <location>
        <begin position="91"/>
        <end position="126"/>
    </location>
</feature>
<dbReference type="Pfam" id="PF13202">
    <property type="entry name" value="EF-hand_5"/>
    <property type="match status" value="2"/>
</dbReference>
<keyword evidence="2" id="KW-0677">Repeat</keyword>
<feature type="region of interest" description="Disordered" evidence="3">
    <location>
        <begin position="28"/>
        <end position="51"/>
    </location>
</feature>
<gene>
    <name evidence="6" type="ORF">PSA7680_02960</name>
</gene>
<feature type="domain" description="EF-hand" evidence="5">
    <location>
        <begin position="132"/>
        <end position="160"/>
    </location>
</feature>
<dbReference type="SMART" id="SM00054">
    <property type="entry name" value="EFh"/>
    <property type="match status" value="4"/>
</dbReference>
<dbReference type="RefSeq" id="WP_085869495.1">
    <property type="nucleotide sequence ID" value="NZ_FWFQ01000024.1"/>
</dbReference>
<dbReference type="PROSITE" id="PS00018">
    <property type="entry name" value="EF_HAND_1"/>
    <property type="match status" value="3"/>
</dbReference>
<feature type="region of interest" description="Disordered" evidence="3">
    <location>
        <begin position="115"/>
        <end position="174"/>
    </location>
</feature>
<feature type="domain" description="EF-hand" evidence="5">
    <location>
        <begin position="44"/>
        <end position="70"/>
    </location>
</feature>
<accession>A0A1Y5T9E3</accession>
<dbReference type="InterPro" id="IPR011992">
    <property type="entry name" value="EF-hand-dom_pair"/>
</dbReference>
<dbReference type="Gene3D" id="1.10.238.10">
    <property type="entry name" value="EF-hand"/>
    <property type="match status" value="3"/>
</dbReference>